<dbReference type="EMBL" id="CP139957">
    <property type="protein sequence ID" value="WPX08193.1"/>
    <property type="molecule type" value="Genomic_DNA"/>
</dbReference>
<proteinExistence type="predicted"/>
<organism evidence="1 2">
    <name type="scientific">Anaerocellum danielii</name>
    <dbReference type="NCBI Taxonomy" id="1387557"/>
    <lineage>
        <taxon>Bacteria</taxon>
        <taxon>Bacillati</taxon>
        <taxon>Bacillota</taxon>
        <taxon>Bacillota incertae sedis</taxon>
        <taxon>Caldicellulosiruptorales</taxon>
        <taxon>Caldicellulosiruptoraceae</taxon>
        <taxon>Anaerocellum</taxon>
    </lineage>
</organism>
<accession>A0ABZ0U0G5</accession>
<keyword evidence="2" id="KW-1185">Reference proteome</keyword>
<sequence length="136" mass="16055">MYVYEQEVEKAFLESLEELFNTKYPVQKLSWATLWRRVNSKLSSTNPYKNGYGKGKPYPAKNIIEKVEQNYWGKTLDLKNCKVLFSIVKTADGYTDCYTLSQQFERTPNKEAIQLLERALSQPDWDFSEMFAEYSY</sequence>
<evidence type="ECO:0000313" key="1">
    <source>
        <dbReference type="EMBL" id="WPX08193.1"/>
    </source>
</evidence>
<gene>
    <name evidence="1" type="ORF">SOJ16_002059</name>
</gene>
<reference evidence="1 2" key="1">
    <citation type="submission" date="2023-12" db="EMBL/GenBank/DDBJ databases">
        <authorList>
            <person name="Manesh M.J.H."/>
            <person name="Bing R.G."/>
            <person name="Willard D.J."/>
            <person name="Kelly R.M."/>
        </authorList>
    </citation>
    <scope>NUCLEOTIDE SEQUENCE [LARGE SCALE GENOMIC DNA]</scope>
    <source>
        <strain evidence="1 2">DSM 8977</strain>
    </source>
</reference>
<name>A0ABZ0U0G5_9FIRM</name>
<dbReference type="RefSeq" id="WP_045175484.1">
    <property type="nucleotide sequence ID" value="NZ_CP139957.1"/>
</dbReference>
<evidence type="ECO:0000313" key="2">
    <source>
        <dbReference type="Proteomes" id="UP001322744"/>
    </source>
</evidence>
<protein>
    <submittedName>
        <fullName evidence="1">Uncharacterized protein</fullName>
    </submittedName>
</protein>
<dbReference type="Proteomes" id="UP001322744">
    <property type="component" value="Chromosome"/>
</dbReference>